<feature type="compositionally biased region" description="Basic and acidic residues" evidence="1">
    <location>
        <begin position="9"/>
        <end position="22"/>
    </location>
</feature>
<keyword evidence="3" id="KW-1185">Reference proteome</keyword>
<feature type="compositionally biased region" description="Basic residues" evidence="1">
    <location>
        <begin position="128"/>
        <end position="145"/>
    </location>
</feature>
<feature type="compositionally biased region" description="Basic residues" evidence="1">
    <location>
        <begin position="105"/>
        <end position="114"/>
    </location>
</feature>
<dbReference type="Gene3D" id="1.25.40.180">
    <property type="match status" value="1"/>
</dbReference>
<evidence type="ECO:0000313" key="2">
    <source>
        <dbReference type="EMBL" id="KAG2289910.1"/>
    </source>
</evidence>
<feature type="compositionally biased region" description="Polar residues" evidence="1">
    <location>
        <begin position="68"/>
        <end position="80"/>
    </location>
</feature>
<evidence type="ECO:0000256" key="1">
    <source>
        <dbReference type="SAM" id="MobiDB-lite"/>
    </source>
</evidence>
<feature type="compositionally biased region" description="Basic and acidic residues" evidence="1">
    <location>
        <begin position="43"/>
        <end position="62"/>
    </location>
</feature>
<proteinExistence type="predicted"/>
<comment type="caution">
    <text evidence="2">The sequence shown here is derived from an EMBL/GenBank/DDBJ whole genome shotgun (WGS) entry which is preliminary data.</text>
</comment>
<protein>
    <submittedName>
        <fullName evidence="2">Uncharacterized protein</fullName>
    </submittedName>
</protein>
<sequence length="233" mass="25256">MLQYTKCSDPNEREAREERRPSPDITPERLPASLRLGAGDPRNSGRDGKETVEGSNVSKERIPISQRLGETSHSPKNNTRIPAVLRLGNDTSGSPTGLHEDKAPAKRKPGRPPGRRIPASSGTGKGTLAKRRKVQSTKPSGCRRKLNTEESRGGTMDKKVKGKGVPSRPVNSGNNTHSSDNIPYQEIELINEEKCEGLMDDLGGVNLSKFVSEAVAKLKSSDIQAAAQAFYFS</sequence>
<dbReference type="AlphaFoldDB" id="A0A8X7RKH8"/>
<gene>
    <name evidence="2" type="ORF">Bca52824_049514</name>
</gene>
<name>A0A8X7RKH8_BRACI</name>
<reference evidence="2 3" key="1">
    <citation type="submission" date="2020-02" db="EMBL/GenBank/DDBJ databases">
        <authorList>
            <person name="Ma Q."/>
            <person name="Huang Y."/>
            <person name="Song X."/>
            <person name="Pei D."/>
        </authorList>
    </citation>
    <scope>NUCLEOTIDE SEQUENCE [LARGE SCALE GENOMIC DNA]</scope>
    <source>
        <strain evidence="2">Sxm20200214</strain>
        <tissue evidence="2">Leaf</tissue>
    </source>
</reference>
<feature type="compositionally biased region" description="Polar residues" evidence="1">
    <location>
        <begin position="169"/>
        <end position="182"/>
    </location>
</feature>
<feature type="compositionally biased region" description="Basic and acidic residues" evidence="1">
    <location>
        <begin position="146"/>
        <end position="159"/>
    </location>
</feature>
<dbReference type="Proteomes" id="UP000886595">
    <property type="component" value="Unassembled WGS sequence"/>
</dbReference>
<accession>A0A8X7RKH8</accession>
<dbReference type="EMBL" id="JAAMPC010000010">
    <property type="protein sequence ID" value="KAG2289910.1"/>
    <property type="molecule type" value="Genomic_DNA"/>
</dbReference>
<feature type="region of interest" description="Disordered" evidence="1">
    <location>
        <begin position="1"/>
        <end position="184"/>
    </location>
</feature>
<evidence type="ECO:0000313" key="3">
    <source>
        <dbReference type="Proteomes" id="UP000886595"/>
    </source>
</evidence>
<organism evidence="2 3">
    <name type="scientific">Brassica carinata</name>
    <name type="common">Ethiopian mustard</name>
    <name type="synonym">Abyssinian cabbage</name>
    <dbReference type="NCBI Taxonomy" id="52824"/>
    <lineage>
        <taxon>Eukaryota</taxon>
        <taxon>Viridiplantae</taxon>
        <taxon>Streptophyta</taxon>
        <taxon>Embryophyta</taxon>
        <taxon>Tracheophyta</taxon>
        <taxon>Spermatophyta</taxon>
        <taxon>Magnoliopsida</taxon>
        <taxon>eudicotyledons</taxon>
        <taxon>Gunneridae</taxon>
        <taxon>Pentapetalae</taxon>
        <taxon>rosids</taxon>
        <taxon>malvids</taxon>
        <taxon>Brassicales</taxon>
        <taxon>Brassicaceae</taxon>
        <taxon>Brassiceae</taxon>
        <taxon>Brassica</taxon>
    </lineage>
</organism>